<evidence type="ECO:0000313" key="6">
    <source>
        <dbReference type="Proteomes" id="UP000482653"/>
    </source>
</evidence>
<dbReference type="InterPro" id="IPR036942">
    <property type="entry name" value="Beta-barrel_TonB_sf"/>
</dbReference>
<proteinExistence type="predicted"/>
<evidence type="ECO:0000313" key="5">
    <source>
        <dbReference type="EMBL" id="KAA5420230.1"/>
    </source>
</evidence>
<dbReference type="EMBL" id="VVYX01000008">
    <property type="protein sequence ID" value="KAA5420230.1"/>
    <property type="molecule type" value="Genomic_DNA"/>
</dbReference>
<name>A0A6L3K3W8_9BACE</name>
<evidence type="ECO:0000256" key="4">
    <source>
        <dbReference type="SAM" id="SignalP"/>
    </source>
</evidence>
<dbReference type="Gene3D" id="2.60.40.1120">
    <property type="entry name" value="Carboxypeptidase-like, regulatory domain"/>
    <property type="match status" value="1"/>
</dbReference>
<protein>
    <submittedName>
        <fullName evidence="5">TonB-dependent receptor</fullName>
    </submittedName>
</protein>
<feature type="chain" id="PRO_5026793826" evidence="4">
    <location>
        <begin position="19"/>
        <end position="864"/>
    </location>
</feature>
<keyword evidence="4" id="KW-0732">Signal</keyword>
<keyword evidence="3" id="KW-0998">Cell outer membrane</keyword>
<comment type="subcellular location">
    <subcellularLocation>
        <location evidence="1">Cell outer membrane</location>
    </subcellularLocation>
</comment>
<dbReference type="Proteomes" id="UP000482653">
    <property type="component" value="Unassembled WGS sequence"/>
</dbReference>
<feature type="signal peptide" evidence="4">
    <location>
        <begin position="1"/>
        <end position="18"/>
    </location>
</feature>
<comment type="caution">
    <text evidence="5">The sequence shown here is derived from an EMBL/GenBank/DDBJ whole genome shotgun (WGS) entry which is preliminary data.</text>
</comment>
<dbReference type="InterPro" id="IPR008969">
    <property type="entry name" value="CarboxyPept-like_regulatory"/>
</dbReference>
<dbReference type="SUPFAM" id="SSF49464">
    <property type="entry name" value="Carboxypeptidase regulatory domain-like"/>
    <property type="match status" value="1"/>
</dbReference>
<reference evidence="5 6" key="1">
    <citation type="journal article" date="2019" name="Nat. Med.">
        <title>A library of human gut bacterial isolates paired with longitudinal multiomics data enables mechanistic microbiome research.</title>
        <authorList>
            <person name="Poyet M."/>
            <person name="Groussin M."/>
            <person name="Gibbons S.M."/>
            <person name="Avila-Pacheco J."/>
            <person name="Jiang X."/>
            <person name="Kearney S.M."/>
            <person name="Perrotta A.R."/>
            <person name="Berdy B."/>
            <person name="Zhao S."/>
            <person name="Lieberman T.D."/>
            <person name="Swanson P.K."/>
            <person name="Smith M."/>
            <person name="Roesemann S."/>
            <person name="Alexander J.E."/>
            <person name="Rich S.A."/>
            <person name="Livny J."/>
            <person name="Vlamakis H."/>
            <person name="Clish C."/>
            <person name="Bullock K."/>
            <person name="Deik A."/>
            <person name="Scott J."/>
            <person name="Pierce K.A."/>
            <person name="Xavier R.J."/>
            <person name="Alm E.J."/>
        </authorList>
    </citation>
    <scope>NUCLEOTIDE SEQUENCE [LARGE SCALE GENOMIC DNA]</scope>
    <source>
        <strain evidence="5 6">BIOML-A8</strain>
    </source>
</reference>
<dbReference type="Pfam" id="PF13715">
    <property type="entry name" value="CarbopepD_reg_2"/>
    <property type="match status" value="1"/>
</dbReference>
<evidence type="ECO:0000256" key="2">
    <source>
        <dbReference type="ARBA" id="ARBA00023136"/>
    </source>
</evidence>
<dbReference type="SUPFAM" id="SSF56935">
    <property type="entry name" value="Porins"/>
    <property type="match status" value="1"/>
</dbReference>
<dbReference type="RefSeq" id="WP_149946422.1">
    <property type="nucleotide sequence ID" value="NZ_JBBNMF010000012.1"/>
</dbReference>
<accession>A0A6L3K3W8</accession>
<dbReference type="AlphaFoldDB" id="A0A6L3K3W8"/>
<evidence type="ECO:0000256" key="1">
    <source>
        <dbReference type="ARBA" id="ARBA00004442"/>
    </source>
</evidence>
<sequence>MRIAYFYIALLFCTSGQAQQIVQGTIMDAEKDIPLSNVQVTIKQDKVILQYTYSDEQGHFKIKGESRADNILTFSLIGYKPVEIKMTEIQDRILVKLYPQSIVINEVVIKAPKIRGQGDTVTYFVNQFSSDRDKTIGDVLRKMPGINVDTKGKITYNGKEINKFYIEGQDLLEGKYGIATNGIPQQEVGTVEVYEDHQPIKALEGLFFSDQAAINIKLKEGAKAHWITTLDLESGLPLPLWEIKSFTMLIKKNQQNISILKSNNRGHDLSHECETVTTRGFFNQDDYYNQSQDIDVALPSTPSLSPERTLDNRSHLFSTNQLWGLKNNYQLKGQINYLNDETKSEATSKTIYYLPDGSYILSETENGKSYQNMLTTNLTLIGNKDKFYLRNTLNTEWKWHRIDLMTQNDKNLIQEKAYMPSHKVSNNFNLVKRLRNQSISFSSFILWQSTPNTLDIFTDEKEKQIQSVSTFFLFNNNHAIYSFTLGKFILSLNGGINFLLRQMDSNQQNNHIPVEGDLLYNDIQTNYIRSYLNPKIELNKRFLILTIQCPVSYYHYIYKKEKQRQTMNYGIYSPSLKVQWNLTPDLKWTILGGILQDKPDEFLWYNGWIVQNYRTIRQGYMTTQKKNGKMMNMDISYKNLSLLLFANAKISLQWNNEKYIESQNFINKNLIVRSIIPEKHLSRQQLLQGEVSKGIDFIDGSASLQGIYYTQFNRMYQDESLMPFDTQLFSLFGKLNGKLGDKVDWNYSISYSSASLNVNKNNLFSSKKVSNKVGLSWSPFSKISFQANGEFYRNEIANDEFKNIFFVDAAVVYRINKKYEISLDANNLLNNRIYDYTITSNLSTFINQQQIRRRELFIHLFCQF</sequence>
<keyword evidence="5" id="KW-0675">Receptor</keyword>
<organism evidence="5 6">
    <name type="scientific">Bacteroides cellulosilyticus</name>
    <dbReference type="NCBI Taxonomy" id="246787"/>
    <lineage>
        <taxon>Bacteria</taxon>
        <taxon>Pseudomonadati</taxon>
        <taxon>Bacteroidota</taxon>
        <taxon>Bacteroidia</taxon>
        <taxon>Bacteroidales</taxon>
        <taxon>Bacteroidaceae</taxon>
        <taxon>Bacteroides</taxon>
    </lineage>
</organism>
<gene>
    <name evidence="5" type="ORF">F2Y87_07615</name>
</gene>
<dbReference type="GO" id="GO:0009279">
    <property type="term" value="C:cell outer membrane"/>
    <property type="evidence" value="ECO:0007669"/>
    <property type="project" value="UniProtKB-SubCell"/>
</dbReference>
<evidence type="ECO:0000256" key="3">
    <source>
        <dbReference type="ARBA" id="ARBA00023237"/>
    </source>
</evidence>
<keyword evidence="2" id="KW-0472">Membrane</keyword>
<dbReference type="Gene3D" id="2.40.170.20">
    <property type="entry name" value="TonB-dependent receptor, beta-barrel domain"/>
    <property type="match status" value="1"/>
</dbReference>